<dbReference type="Pfam" id="PF13276">
    <property type="entry name" value="HTH_21"/>
    <property type="match status" value="1"/>
</dbReference>
<keyword evidence="3" id="KW-1185">Reference proteome</keyword>
<dbReference type="PANTHER" id="PTHR47515">
    <property type="entry name" value="LOW CALCIUM RESPONSE LOCUS PROTEIN T"/>
    <property type="match status" value="1"/>
</dbReference>
<dbReference type="InterPro" id="IPR036397">
    <property type="entry name" value="RNaseH_sf"/>
</dbReference>
<dbReference type="InterPro" id="IPR048020">
    <property type="entry name" value="Transpos_IS3"/>
</dbReference>
<evidence type="ECO:0000313" key="2">
    <source>
        <dbReference type="EMBL" id="ARJ41368.1"/>
    </source>
</evidence>
<dbReference type="AlphaFoldDB" id="A0A1W6B2R5"/>
<dbReference type="InterPro" id="IPR012337">
    <property type="entry name" value="RNaseH-like_sf"/>
</dbReference>
<dbReference type="GO" id="GO:0003676">
    <property type="term" value="F:nucleic acid binding"/>
    <property type="evidence" value="ECO:0007669"/>
    <property type="project" value="InterPro"/>
</dbReference>
<dbReference type="PROSITE" id="PS50994">
    <property type="entry name" value="INTEGRASE"/>
    <property type="match status" value="1"/>
</dbReference>
<dbReference type="Pfam" id="PF13683">
    <property type="entry name" value="rve_3"/>
    <property type="match status" value="1"/>
</dbReference>
<protein>
    <submittedName>
        <fullName evidence="2">Transposase</fullName>
    </submittedName>
</protein>
<organism evidence="2 3">
    <name type="scientific">Pantoea alhagi</name>
    <dbReference type="NCBI Taxonomy" id="1891675"/>
    <lineage>
        <taxon>Bacteria</taxon>
        <taxon>Pseudomonadati</taxon>
        <taxon>Pseudomonadota</taxon>
        <taxon>Gammaproteobacteria</taxon>
        <taxon>Enterobacterales</taxon>
        <taxon>Erwiniaceae</taxon>
        <taxon>Pantoea</taxon>
    </lineage>
</organism>
<dbReference type="InterPro" id="IPR001584">
    <property type="entry name" value="Integrase_cat-core"/>
</dbReference>
<dbReference type="KEGG" id="palh:B1H58_04650"/>
<dbReference type="PANTHER" id="PTHR47515:SF3">
    <property type="entry name" value="INTEGRASE CORE DOMAIN PROTEIN"/>
    <property type="match status" value="1"/>
</dbReference>
<reference evidence="2 3" key="1">
    <citation type="submission" date="2017-02" db="EMBL/GenBank/DDBJ databases">
        <title>Complete genome sequence of the drought resistance-promoting endophyte Pantoea alhagi LTYR-11Z.</title>
        <authorList>
            <person name="Zhang L."/>
        </authorList>
    </citation>
    <scope>NUCLEOTIDE SEQUENCE [LARGE SCALE GENOMIC DNA]</scope>
    <source>
        <strain evidence="2 3">LTYR-11Z</strain>
    </source>
</reference>
<dbReference type="EMBL" id="CP019706">
    <property type="protein sequence ID" value="ARJ41368.1"/>
    <property type="molecule type" value="Genomic_DNA"/>
</dbReference>
<evidence type="ECO:0000313" key="3">
    <source>
        <dbReference type="Proteomes" id="UP000192900"/>
    </source>
</evidence>
<accession>A0A1W6B2R5</accession>
<evidence type="ECO:0000259" key="1">
    <source>
        <dbReference type="PROSITE" id="PS50994"/>
    </source>
</evidence>
<dbReference type="GO" id="GO:0015074">
    <property type="term" value="P:DNA integration"/>
    <property type="evidence" value="ECO:0007669"/>
    <property type="project" value="InterPro"/>
</dbReference>
<sequence>MQAAAERYPRYGFPKLYQVLRRQGYQWNHKRLHRIYCLLRLNFRRKGKQRLPVRNPSPLATPEALNQSWSVDFMNDALVCGRRFRTFNVVDDFNREALSIEIDLNLPAPRVVRVLDRIAANRGYPAMLRMDNGPEFISLALAEWAEKHAIKLEFIQPGKPTQNAFIERFNRTYRTEILDFYLFRTLNEVREITDKWLSEYNCERPHESLNNMTPEEYRQQHYLAGISKNAWN</sequence>
<name>A0A1W6B2R5_9GAMM</name>
<feature type="domain" description="Integrase catalytic" evidence="1">
    <location>
        <begin position="54"/>
        <end position="222"/>
    </location>
</feature>
<dbReference type="Gene3D" id="3.30.420.10">
    <property type="entry name" value="Ribonuclease H-like superfamily/Ribonuclease H"/>
    <property type="match status" value="1"/>
</dbReference>
<gene>
    <name evidence="2" type="ORF">B1H58_04650</name>
</gene>
<dbReference type="InterPro" id="IPR025948">
    <property type="entry name" value="HTH-like_dom"/>
</dbReference>
<dbReference type="NCBIfam" id="NF033516">
    <property type="entry name" value="transpos_IS3"/>
    <property type="match status" value="1"/>
</dbReference>
<dbReference type="STRING" id="1891675.B1H58_04650"/>
<proteinExistence type="predicted"/>
<dbReference type="SUPFAM" id="SSF53098">
    <property type="entry name" value="Ribonuclease H-like"/>
    <property type="match status" value="1"/>
</dbReference>
<dbReference type="Proteomes" id="UP000192900">
    <property type="component" value="Chromosome"/>
</dbReference>